<dbReference type="GeneID" id="72067487"/>
<feature type="compositionally biased region" description="Polar residues" evidence="1">
    <location>
        <begin position="774"/>
        <end position="785"/>
    </location>
</feature>
<accession>A0A9Q8QGT2</accession>
<evidence type="ECO:0000256" key="1">
    <source>
        <dbReference type="SAM" id="MobiDB-lite"/>
    </source>
</evidence>
<feature type="region of interest" description="Disordered" evidence="1">
    <location>
        <begin position="188"/>
        <end position="218"/>
    </location>
</feature>
<evidence type="ECO:0000313" key="4">
    <source>
        <dbReference type="Proteomes" id="UP000829364"/>
    </source>
</evidence>
<feature type="domain" description="CBM21" evidence="2">
    <location>
        <begin position="325"/>
        <end position="439"/>
    </location>
</feature>
<reference evidence="3" key="1">
    <citation type="submission" date="2021-11" db="EMBL/GenBank/DDBJ databases">
        <title>Purpureocillium_takamizusanense_genome.</title>
        <authorList>
            <person name="Nguyen N.-H."/>
        </authorList>
    </citation>
    <scope>NUCLEOTIDE SEQUENCE</scope>
    <source>
        <strain evidence="3">PT3</strain>
    </source>
</reference>
<dbReference type="EMBL" id="CP086357">
    <property type="protein sequence ID" value="UNI19350.1"/>
    <property type="molecule type" value="Genomic_DNA"/>
</dbReference>
<protein>
    <submittedName>
        <fullName evidence="3">Protein phosphatase regulator gac1, variant 2</fullName>
    </submittedName>
</protein>
<dbReference type="Pfam" id="PF03370">
    <property type="entry name" value="CBM_21"/>
    <property type="match status" value="1"/>
</dbReference>
<dbReference type="GO" id="GO:2001069">
    <property type="term" value="F:glycogen binding"/>
    <property type="evidence" value="ECO:0007669"/>
    <property type="project" value="TreeGrafter"/>
</dbReference>
<dbReference type="AlphaFoldDB" id="A0A9Q8QGT2"/>
<feature type="region of interest" description="Disordered" evidence="1">
    <location>
        <begin position="729"/>
        <end position="785"/>
    </location>
</feature>
<dbReference type="PANTHER" id="PTHR12307:SF36">
    <property type="entry name" value="GLYCOGEN-BINDING SUBUNIT 76A"/>
    <property type="match status" value="1"/>
</dbReference>
<dbReference type="PROSITE" id="PS51159">
    <property type="entry name" value="CBM21"/>
    <property type="match status" value="1"/>
</dbReference>
<feature type="compositionally biased region" description="Basic and acidic residues" evidence="1">
    <location>
        <begin position="125"/>
        <end position="136"/>
    </location>
</feature>
<feature type="region of interest" description="Disordered" evidence="1">
    <location>
        <begin position="668"/>
        <end position="698"/>
    </location>
</feature>
<dbReference type="GO" id="GO:0008157">
    <property type="term" value="F:protein phosphatase 1 binding"/>
    <property type="evidence" value="ECO:0007669"/>
    <property type="project" value="TreeGrafter"/>
</dbReference>
<feature type="region of interest" description="Disordered" evidence="1">
    <location>
        <begin position="610"/>
        <end position="630"/>
    </location>
</feature>
<dbReference type="GO" id="GO:0000164">
    <property type="term" value="C:protein phosphatase type 1 complex"/>
    <property type="evidence" value="ECO:0007669"/>
    <property type="project" value="TreeGrafter"/>
</dbReference>
<dbReference type="GO" id="GO:0005979">
    <property type="term" value="P:regulation of glycogen biosynthetic process"/>
    <property type="evidence" value="ECO:0007669"/>
    <property type="project" value="TreeGrafter"/>
</dbReference>
<evidence type="ECO:0000259" key="2">
    <source>
        <dbReference type="PROSITE" id="PS51159"/>
    </source>
</evidence>
<dbReference type="InterPro" id="IPR005036">
    <property type="entry name" value="CBM21_dom"/>
</dbReference>
<proteinExistence type="predicted"/>
<name>A0A9Q8QGT2_9HYPO</name>
<feature type="compositionally biased region" description="Low complexity" evidence="1">
    <location>
        <begin position="64"/>
        <end position="86"/>
    </location>
</feature>
<gene>
    <name evidence="3" type="primary">GAC1</name>
    <name evidence="3" type="ORF">JDV02_005538</name>
</gene>
<feature type="compositionally biased region" description="Polar residues" evidence="1">
    <location>
        <begin position="50"/>
        <end position="63"/>
    </location>
</feature>
<dbReference type="Proteomes" id="UP000829364">
    <property type="component" value="Chromosome 4"/>
</dbReference>
<keyword evidence="4" id="KW-1185">Reference proteome</keyword>
<dbReference type="PANTHER" id="PTHR12307">
    <property type="entry name" value="PROTEIN PHOSPHATASE 1 REGULATORY SUBUNIT"/>
    <property type="match status" value="1"/>
</dbReference>
<dbReference type="OrthoDB" id="1881at2759"/>
<evidence type="ECO:0000313" key="3">
    <source>
        <dbReference type="EMBL" id="UNI19350.1"/>
    </source>
</evidence>
<dbReference type="InterPro" id="IPR038175">
    <property type="entry name" value="CBM21_dom_sf"/>
</dbReference>
<feature type="region of interest" description="Disordered" evidence="1">
    <location>
        <begin position="447"/>
        <end position="486"/>
    </location>
</feature>
<dbReference type="InterPro" id="IPR050782">
    <property type="entry name" value="PP1_regulatory_subunit_3"/>
</dbReference>
<dbReference type="RefSeq" id="XP_047842831.1">
    <property type="nucleotide sequence ID" value="XM_047986848.1"/>
</dbReference>
<feature type="compositionally biased region" description="Polar residues" evidence="1">
    <location>
        <begin position="193"/>
        <end position="209"/>
    </location>
</feature>
<feature type="compositionally biased region" description="Low complexity" evidence="1">
    <location>
        <begin position="734"/>
        <end position="748"/>
    </location>
</feature>
<feature type="compositionally biased region" description="Low complexity" evidence="1">
    <location>
        <begin position="1"/>
        <end position="26"/>
    </location>
</feature>
<feature type="region of interest" description="Disordered" evidence="1">
    <location>
        <begin position="1"/>
        <end position="167"/>
    </location>
</feature>
<sequence>MPYTPPSHRSPASSASASPDVSRRSSFQSGPSRPSLPRSASYLNKHRRTPSVTSLENVQTEPITTTTTTTMKKGVVVNGSSLGGSVRQSPPPPMDGRQLIPKGAIVSPPESATSGSDDEELIEIVGRDRATLKDLRNAVSQIPLPATSPPPPPSNNAKQETEPEPKGVRLCLSTSAISNLPKVGRKLGHVRSATESTITTPRSADNSVLGSEEDSDEDLKYKPQMVRKKSGELVRPALRASHHRRPTSMPGTPIFSKAVHFDSHLEHVRHFLQVDRPLAVSAGSSPVENYESDGEYPFPGNGKSGGARSPPFEWELVTTNFPHDSHHRKAMPVRLEKVWLSSDQKSLLGSIAVANLAFHKQVTCRFTLDYWKTVSEVAAEYSHDIRPREAPVPYDRFTFTIKLSDMANLESKTLFFCVRYAVNGHEFWDNNGSTNFQVDFRKKHLPQNGKNNFGGAASRPANSNNNGLPRSSNRRPNNNLPSSALRPVSVPVSLDAFGSEPNKLAFDQPIHEYLGESGPLRLKTKSTANLASDNIATNLTSPSGVAFSNRYDFGASLSAAMQVAKDAAAGAAAGKDKDALYMKPNVRGGFEPSSSSSGVSQLSSAAAAAAGASPSSSSDHTPNGSLSPTPSLASASYEELVNKYCFFGSSKSSPTMKDGTLKNGSYDGTAGAASEANKSTEGTTARVEPTAAHHSIRLGGSSNPYFPSLMAVSVPAPTAMQNLVNLGPSEHRSASATRSSSTMATPSALASGAGTPASDVSYHSAQMPDRFPWTTESQSATAIRG</sequence>
<organism evidence="3 4">
    <name type="scientific">Purpureocillium takamizusanense</name>
    <dbReference type="NCBI Taxonomy" id="2060973"/>
    <lineage>
        <taxon>Eukaryota</taxon>
        <taxon>Fungi</taxon>
        <taxon>Dikarya</taxon>
        <taxon>Ascomycota</taxon>
        <taxon>Pezizomycotina</taxon>
        <taxon>Sordariomycetes</taxon>
        <taxon>Hypocreomycetidae</taxon>
        <taxon>Hypocreales</taxon>
        <taxon>Ophiocordycipitaceae</taxon>
        <taxon>Purpureocillium</taxon>
    </lineage>
</organism>
<feature type="compositionally biased region" description="Low complexity" evidence="1">
    <location>
        <begin position="462"/>
        <end position="483"/>
    </location>
</feature>
<dbReference type="Gene3D" id="2.60.40.2440">
    <property type="entry name" value="Carbohydrate binding type-21 domain"/>
    <property type="match status" value="1"/>
</dbReference>